<sequence length="84" mass="9053">MRDFFILWLERIINVIVILGGLGVLIGGLVTMFTVEGGLLAGLGIWFGGALYLMLMGGFIYLGLGIYGNTRRTAEAIEKLASQS</sequence>
<dbReference type="AlphaFoldDB" id="A0A543KB30"/>
<dbReference type="EMBL" id="VFPT01000001">
    <property type="protein sequence ID" value="TQM92259.1"/>
    <property type="molecule type" value="Genomic_DNA"/>
</dbReference>
<evidence type="ECO:0000313" key="2">
    <source>
        <dbReference type="EMBL" id="TQM92259.1"/>
    </source>
</evidence>
<keyword evidence="1" id="KW-0812">Transmembrane</keyword>
<dbReference type="RefSeq" id="WP_142080007.1">
    <property type="nucleotide sequence ID" value="NZ_VFPT01000001.1"/>
</dbReference>
<evidence type="ECO:0000313" key="3">
    <source>
        <dbReference type="Proteomes" id="UP000320582"/>
    </source>
</evidence>
<protein>
    <submittedName>
        <fullName evidence="2">Uncharacterized protein</fullName>
    </submittedName>
</protein>
<gene>
    <name evidence="2" type="ORF">BD293_0854</name>
</gene>
<reference evidence="2 3" key="1">
    <citation type="submission" date="2019-06" db="EMBL/GenBank/DDBJ databases">
        <title>Genomic Encyclopedia of Archaeal and Bacterial Type Strains, Phase II (KMG-II): from individual species to whole genera.</title>
        <authorList>
            <person name="Goeker M."/>
        </authorList>
    </citation>
    <scope>NUCLEOTIDE SEQUENCE [LARGE SCALE GENOMIC DNA]</scope>
    <source>
        <strain evidence="2 3">DSM 18423</strain>
    </source>
</reference>
<comment type="caution">
    <text evidence="2">The sequence shown here is derived from an EMBL/GenBank/DDBJ whole genome shotgun (WGS) entry which is preliminary data.</text>
</comment>
<keyword evidence="3" id="KW-1185">Reference proteome</keyword>
<keyword evidence="1" id="KW-1133">Transmembrane helix</keyword>
<organism evidence="2 3">
    <name type="scientific">Roseinatronobacter monicus</name>
    <dbReference type="NCBI Taxonomy" id="393481"/>
    <lineage>
        <taxon>Bacteria</taxon>
        <taxon>Pseudomonadati</taxon>
        <taxon>Pseudomonadota</taxon>
        <taxon>Alphaproteobacteria</taxon>
        <taxon>Rhodobacterales</taxon>
        <taxon>Paracoccaceae</taxon>
        <taxon>Roseinatronobacter</taxon>
    </lineage>
</organism>
<dbReference type="Proteomes" id="UP000320582">
    <property type="component" value="Unassembled WGS sequence"/>
</dbReference>
<name>A0A543KB30_9RHOB</name>
<evidence type="ECO:0000256" key="1">
    <source>
        <dbReference type="SAM" id="Phobius"/>
    </source>
</evidence>
<keyword evidence="1" id="KW-0472">Membrane</keyword>
<feature type="transmembrane region" description="Helical" evidence="1">
    <location>
        <begin position="39"/>
        <end position="62"/>
    </location>
</feature>
<feature type="transmembrane region" description="Helical" evidence="1">
    <location>
        <begin position="12"/>
        <end position="33"/>
    </location>
</feature>
<accession>A0A543KB30</accession>
<proteinExistence type="predicted"/>